<feature type="transmembrane region" description="Helical" evidence="6">
    <location>
        <begin position="178"/>
        <end position="201"/>
    </location>
</feature>
<feature type="domain" description="EamA" evidence="7">
    <location>
        <begin position="7"/>
        <end position="135"/>
    </location>
</feature>
<dbReference type="InterPro" id="IPR050638">
    <property type="entry name" value="AA-Vitamin_Transporters"/>
</dbReference>
<evidence type="ECO:0000256" key="1">
    <source>
        <dbReference type="ARBA" id="ARBA00004141"/>
    </source>
</evidence>
<dbReference type="AlphaFoldDB" id="A0A4Q9H555"/>
<accession>A0A4Q9H555</accession>
<feature type="transmembrane region" description="Helical" evidence="6">
    <location>
        <begin position="65"/>
        <end position="86"/>
    </location>
</feature>
<name>A0A4Q9H555_9BURK</name>
<gene>
    <name evidence="8" type="ORF">EYS42_06705</name>
</gene>
<feature type="domain" description="EamA" evidence="7">
    <location>
        <begin position="150"/>
        <end position="298"/>
    </location>
</feature>
<proteinExistence type="inferred from homology"/>
<dbReference type="RefSeq" id="WP_130967062.1">
    <property type="nucleotide sequence ID" value="NZ_SIXI01000002.1"/>
</dbReference>
<dbReference type="Pfam" id="PF00892">
    <property type="entry name" value="EamA"/>
    <property type="match status" value="2"/>
</dbReference>
<protein>
    <submittedName>
        <fullName evidence="8">DMT family transporter</fullName>
    </submittedName>
</protein>
<dbReference type="InterPro" id="IPR000620">
    <property type="entry name" value="EamA_dom"/>
</dbReference>
<dbReference type="OrthoDB" id="9810556at2"/>
<evidence type="ECO:0000256" key="6">
    <source>
        <dbReference type="SAM" id="Phobius"/>
    </source>
</evidence>
<feature type="transmembrane region" description="Helical" evidence="6">
    <location>
        <begin position="33"/>
        <end position="53"/>
    </location>
</feature>
<reference evidence="8 9" key="1">
    <citation type="submission" date="2019-02" db="EMBL/GenBank/DDBJ databases">
        <title>Aquabacterium sp. strain KMB7.</title>
        <authorList>
            <person name="Chen W.-M."/>
        </authorList>
    </citation>
    <scope>NUCLEOTIDE SEQUENCE [LARGE SCALE GENOMIC DNA]</scope>
    <source>
        <strain evidence="8 9">KMB7</strain>
    </source>
</reference>
<feature type="transmembrane region" description="Helical" evidence="6">
    <location>
        <begin position="149"/>
        <end position="166"/>
    </location>
</feature>
<dbReference type="PANTHER" id="PTHR32322">
    <property type="entry name" value="INNER MEMBRANE TRANSPORTER"/>
    <property type="match status" value="1"/>
</dbReference>
<evidence type="ECO:0000256" key="2">
    <source>
        <dbReference type="ARBA" id="ARBA00007362"/>
    </source>
</evidence>
<feature type="transmembrane region" description="Helical" evidence="6">
    <location>
        <begin position="221"/>
        <end position="244"/>
    </location>
</feature>
<dbReference type="SUPFAM" id="SSF103481">
    <property type="entry name" value="Multidrug resistance efflux transporter EmrE"/>
    <property type="match status" value="2"/>
</dbReference>
<keyword evidence="4 6" id="KW-1133">Transmembrane helix</keyword>
<organism evidence="8 9">
    <name type="scientific">Aquabacterium lacunae</name>
    <dbReference type="NCBI Taxonomy" id="2528630"/>
    <lineage>
        <taxon>Bacteria</taxon>
        <taxon>Pseudomonadati</taxon>
        <taxon>Pseudomonadota</taxon>
        <taxon>Betaproteobacteria</taxon>
        <taxon>Burkholderiales</taxon>
        <taxon>Aquabacterium</taxon>
    </lineage>
</organism>
<keyword evidence="9" id="KW-1185">Reference proteome</keyword>
<feature type="transmembrane region" description="Helical" evidence="6">
    <location>
        <begin position="7"/>
        <end position="27"/>
    </location>
</feature>
<evidence type="ECO:0000313" key="8">
    <source>
        <dbReference type="EMBL" id="TBO32854.1"/>
    </source>
</evidence>
<dbReference type="Proteomes" id="UP000292120">
    <property type="component" value="Unassembled WGS sequence"/>
</dbReference>
<feature type="transmembrane region" description="Helical" evidence="6">
    <location>
        <begin position="279"/>
        <end position="298"/>
    </location>
</feature>
<evidence type="ECO:0000256" key="4">
    <source>
        <dbReference type="ARBA" id="ARBA00022989"/>
    </source>
</evidence>
<evidence type="ECO:0000313" key="9">
    <source>
        <dbReference type="Proteomes" id="UP000292120"/>
    </source>
</evidence>
<evidence type="ECO:0000256" key="3">
    <source>
        <dbReference type="ARBA" id="ARBA00022692"/>
    </source>
</evidence>
<comment type="caution">
    <text evidence="8">The sequence shown here is derived from an EMBL/GenBank/DDBJ whole genome shotgun (WGS) entry which is preliminary data.</text>
</comment>
<evidence type="ECO:0000259" key="7">
    <source>
        <dbReference type="Pfam" id="PF00892"/>
    </source>
</evidence>
<dbReference type="GO" id="GO:0016020">
    <property type="term" value="C:membrane"/>
    <property type="evidence" value="ECO:0007669"/>
    <property type="project" value="UniProtKB-SubCell"/>
</dbReference>
<dbReference type="EMBL" id="SIXI01000002">
    <property type="protein sequence ID" value="TBO32854.1"/>
    <property type="molecule type" value="Genomic_DNA"/>
</dbReference>
<sequence length="317" mass="33044">MSPRDALVFLLLAAIWGGSFLFLRLTAPALGPLAVAALRTTGAALVLLPLVLWQGQWRALQPVWRTVLVSAMLSCVLPFMGLSWAAQHLPAGPLSVLNATAPMWSALLAWAWRGESLGRAKALGLSLGFGGVMWLALHRGADAASLDPLAVAVALGSTLMYALAVDHSKRHLPGLPPIALSAALMVCTAAALLGPALWWGPQATLPSPTGSPMPGSAWAEVSLGVWAALAALATLCTGLAYVMFYGLIERIGPSTALNVVFLIPPFGMLWGWLWLDEAITLDMLLSAGVIVLGTFLASRAPVSAGALKRPGASTAEH</sequence>
<dbReference type="PANTHER" id="PTHR32322:SF2">
    <property type="entry name" value="EAMA DOMAIN-CONTAINING PROTEIN"/>
    <property type="match status" value="1"/>
</dbReference>
<evidence type="ECO:0000256" key="5">
    <source>
        <dbReference type="ARBA" id="ARBA00023136"/>
    </source>
</evidence>
<feature type="transmembrane region" description="Helical" evidence="6">
    <location>
        <begin position="256"/>
        <end position="273"/>
    </location>
</feature>
<dbReference type="InterPro" id="IPR037185">
    <property type="entry name" value="EmrE-like"/>
</dbReference>
<comment type="similarity">
    <text evidence="2">Belongs to the EamA transporter family.</text>
</comment>
<keyword evidence="3 6" id="KW-0812">Transmembrane</keyword>
<keyword evidence="5 6" id="KW-0472">Membrane</keyword>
<comment type="subcellular location">
    <subcellularLocation>
        <location evidence="1">Membrane</location>
        <topology evidence="1">Multi-pass membrane protein</topology>
    </subcellularLocation>
</comment>